<comment type="cofactor">
    <cofactor evidence="1">
        <name>FAD</name>
        <dbReference type="ChEBI" id="CHEBI:57692"/>
    </cofactor>
</comment>
<dbReference type="Gene3D" id="3.10.20.30">
    <property type="match status" value="1"/>
</dbReference>
<feature type="domain" description="2Fe-2S ferredoxin-type" evidence="8">
    <location>
        <begin position="240"/>
        <end position="325"/>
    </location>
</feature>
<gene>
    <name evidence="10" type="ORF">NP777_06345</name>
</gene>
<organism evidence="10 11">
    <name type="scientific">Streptomyces rugosispiralis</name>
    <dbReference type="NCBI Taxonomy" id="2967341"/>
    <lineage>
        <taxon>Bacteria</taxon>
        <taxon>Bacillati</taxon>
        <taxon>Actinomycetota</taxon>
        <taxon>Actinomycetes</taxon>
        <taxon>Kitasatosporales</taxon>
        <taxon>Streptomycetaceae</taxon>
        <taxon>Streptomyces</taxon>
    </lineage>
</organism>
<dbReference type="PROSITE" id="PS51085">
    <property type="entry name" value="2FE2S_FER_2"/>
    <property type="match status" value="1"/>
</dbReference>
<dbReference type="Pfam" id="PF00175">
    <property type="entry name" value="NAD_binding_1"/>
    <property type="match status" value="1"/>
</dbReference>
<protein>
    <submittedName>
        <fullName evidence="10">PDR/VanB family oxidoreductase</fullName>
    </submittedName>
</protein>
<dbReference type="PROSITE" id="PS51384">
    <property type="entry name" value="FAD_FR"/>
    <property type="match status" value="1"/>
</dbReference>
<evidence type="ECO:0000256" key="7">
    <source>
        <dbReference type="ARBA" id="ARBA00023014"/>
    </source>
</evidence>
<dbReference type="SUPFAM" id="SSF63380">
    <property type="entry name" value="Riboflavin synthase domain-like"/>
    <property type="match status" value="1"/>
</dbReference>
<dbReference type="InterPro" id="IPR050415">
    <property type="entry name" value="MRET"/>
</dbReference>
<dbReference type="RefSeq" id="WP_256649041.1">
    <property type="nucleotide sequence ID" value="NZ_JANIAA010000002.1"/>
</dbReference>
<name>A0ABT1URW6_9ACTN</name>
<evidence type="ECO:0000256" key="4">
    <source>
        <dbReference type="ARBA" id="ARBA00022723"/>
    </source>
</evidence>
<dbReference type="InterPro" id="IPR001041">
    <property type="entry name" value="2Fe-2S_ferredoxin-type"/>
</dbReference>
<dbReference type="Proteomes" id="UP001204746">
    <property type="component" value="Unassembled WGS sequence"/>
</dbReference>
<evidence type="ECO:0000256" key="6">
    <source>
        <dbReference type="ARBA" id="ARBA00023004"/>
    </source>
</evidence>
<evidence type="ECO:0000256" key="1">
    <source>
        <dbReference type="ARBA" id="ARBA00001974"/>
    </source>
</evidence>
<dbReference type="InterPro" id="IPR036010">
    <property type="entry name" value="2Fe-2S_ferredoxin-like_sf"/>
</dbReference>
<dbReference type="InterPro" id="IPR017938">
    <property type="entry name" value="Riboflavin_synthase-like_b-brl"/>
</dbReference>
<evidence type="ECO:0000313" key="10">
    <source>
        <dbReference type="EMBL" id="MCQ8187872.1"/>
    </source>
</evidence>
<evidence type="ECO:0000259" key="9">
    <source>
        <dbReference type="PROSITE" id="PS51384"/>
    </source>
</evidence>
<dbReference type="CDD" id="cd00207">
    <property type="entry name" value="fer2"/>
    <property type="match status" value="1"/>
</dbReference>
<accession>A0ABT1URW6</accession>
<dbReference type="InterPro" id="IPR039261">
    <property type="entry name" value="FNR_nucleotide-bd"/>
</dbReference>
<evidence type="ECO:0000256" key="3">
    <source>
        <dbReference type="ARBA" id="ARBA00022714"/>
    </source>
</evidence>
<keyword evidence="4" id="KW-0479">Metal-binding</keyword>
<dbReference type="InterPro" id="IPR012675">
    <property type="entry name" value="Beta-grasp_dom_sf"/>
</dbReference>
<dbReference type="Gene3D" id="2.40.30.10">
    <property type="entry name" value="Translation factors"/>
    <property type="match status" value="1"/>
</dbReference>
<keyword evidence="11" id="KW-1185">Reference proteome</keyword>
<evidence type="ECO:0000313" key="11">
    <source>
        <dbReference type="Proteomes" id="UP001204746"/>
    </source>
</evidence>
<comment type="caution">
    <text evidence="10">The sequence shown here is derived from an EMBL/GenBank/DDBJ whole genome shotgun (WGS) entry which is preliminary data.</text>
</comment>
<dbReference type="PANTHER" id="PTHR47354:SF1">
    <property type="entry name" value="CARNITINE MONOOXYGENASE REDUCTASE SUBUNIT"/>
    <property type="match status" value="1"/>
</dbReference>
<dbReference type="InterPro" id="IPR006058">
    <property type="entry name" value="2Fe2S_fd_BS"/>
</dbReference>
<feature type="domain" description="FAD-binding FR-type" evidence="9">
    <location>
        <begin position="7"/>
        <end position="109"/>
    </location>
</feature>
<sequence>MHTTHDEVDLRLRVVSRKVGPEGIVVLELADRFGAPLPAWSPGAHIDVLMPGDMVRQYSLCGDPAEGSVWRIAVLREPDGRGGSAFLHDRVRAGDQLEIRGPRNNFQLLPAARYVFIAGGIGVTPLLPMARAAHRGGAEWEFHYGGRSRTSMAFLDDLGALRTGSGQPARVTLYAQDEVGLIDLESILASPRPGTLVYCCGPEPLLEAVERCCARWPSGTLHVERFAPKDAGEPVFSGPFKVALATSGMTLEVPLDKSILDVVREAGVAVPSSCQEGTCGTCETPVLEGTVDHRDSLLSPEERAENDTMFICVSRAACPRLVLDL</sequence>
<keyword evidence="6" id="KW-0408">Iron</keyword>
<dbReference type="InterPro" id="IPR017927">
    <property type="entry name" value="FAD-bd_FR_type"/>
</dbReference>
<keyword evidence="5" id="KW-0560">Oxidoreductase</keyword>
<evidence type="ECO:0000256" key="2">
    <source>
        <dbReference type="ARBA" id="ARBA00022630"/>
    </source>
</evidence>
<keyword evidence="7" id="KW-0411">Iron-sulfur</keyword>
<dbReference type="PANTHER" id="PTHR47354">
    <property type="entry name" value="NADH OXIDOREDUCTASE HCR"/>
    <property type="match status" value="1"/>
</dbReference>
<keyword evidence="3" id="KW-0001">2Fe-2S</keyword>
<dbReference type="PROSITE" id="PS00197">
    <property type="entry name" value="2FE2S_FER_1"/>
    <property type="match status" value="1"/>
</dbReference>
<evidence type="ECO:0000256" key="5">
    <source>
        <dbReference type="ARBA" id="ARBA00023002"/>
    </source>
</evidence>
<proteinExistence type="predicted"/>
<reference evidence="10 11" key="1">
    <citation type="submission" date="2022-07" db="EMBL/GenBank/DDBJ databases">
        <authorList>
            <person name="Phongsopitanun W."/>
            <person name="Tanasupawat S."/>
        </authorList>
    </citation>
    <scope>NUCLEOTIDE SEQUENCE [LARGE SCALE GENOMIC DNA]</scope>
    <source>
        <strain evidence="10 11">RCU-064</strain>
    </source>
</reference>
<dbReference type="Pfam" id="PF00111">
    <property type="entry name" value="Fer2"/>
    <property type="match status" value="1"/>
</dbReference>
<dbReference type="InterPro" id="IPR001433">
    <property type="entry name" value="OxRdtase_FAD/NAD-bd"/>
</dbReference>
<dbReference type="CDD" id="cd06185">
    <property type="entry name" value="PDR_like"/>
    <property type="match status" value="1"/>
</dbReference>
<dbReference type="PRINTS" id="PR00409">
    <property type="entry name" value="PHDIOXRDTASE"/>
</dbReference>
<dbReference type="EMBL" id="JANIAA010000002">
    <property type="protein sequence ID" value="MCQ8187872.1"/>
    <property type="molecule type" value="Genomic_DNA"/>
</dbReference>
<dbReference type="SUPFAM" id="SSF52343">
    <property type="entry name" value="Ferredoxin reductase-like, C-terminal NADP-linked domain"/>
    <property type="match status" value="1"/>
</dbReference>
<keyword evidence="2" id="KW-0285">Flavoprotein</keyword>
<dbReference type="Gene3D" id="3.40.50.80">
    <property type="entry name" value="Nucleotide-binding domain of ferredoxin-NADP reductase (FNR) module"/>
    <property type="match status" value="1"/>
</dbReference>
<evidence type="ECO:0000259" key="8">
    <source>
        <dbReference type="PROSITE" id="PS51085"/>
    </source>
</evidence>
<dbReference type="SUPFAM" id="SSF54292">
    <property type="entry name" value="2Fe-2S ferredoxin-like"/>
    <property type="match status" value="1"/>
</dbReference>